<dbReference type="PANTHER" id="PTHR46169">
    <property type="entry name" value="DNA REPLICATION-RELATED ELEMENT FACTOR, ISOFORM A"/>
    <property type="match status" value="1"/>
</dbReference>
<feature type="compositionally biased region" description="Acidic residues" evidence="1">
    <location>
        <begin position="337"/>
        <end position="352"/>
    </location>
</feature>
<feature type="region of interest" description="Disordered" evidence="1">
    <location>
        <begin position="390"/>
        <end position="424"/>
    </location>
</feature>
<feature type="region of interest" description="Disordered" evidence="1">
    <location>
        <begin position="333"/>
        <end position="353"/>
    </location>
</feature>
<dbReference type="GO" id="GO:0046983">
    <property type="term" value="F:protein dimerization activity"/>
    <property type="evidence" value="ECO:0007669"/>
    <property type="project" value="InterPro"/>
</dbReference>
<gene>
    <name evidence="3" type="ORF">EOD39_13819</name>
</gene>
<sequence length="594" mass="63833">MLFRDLHPVSVVEERGFKLLLGCLEPSFRAPPRSHLSGMLWHRHSVQRQLLQGYLRAGVGRGGAAVLCTDHWGATESGGGYLTVSVLFVDRDWRLARCVLETRPAPEPQGLRDALGGALAQFGLPESSVLGVVLDRPGPSLCVRSPGGLSGWQGLPCAALWLGECVAEALSLDPVQEALAAARVIVTHFQQDPGSAALLNPDEAGAGGSSSSKARLPPPDQPARWVTTLAMCEGLLELRWVVSSVLEGGGGSPPVPNLADHQWRLLQELLPALRTVRLAASFLSEEPNASVSALLPCLHGAARLLGSQLGECGLQAARSAIGRMRGAMQKRWRIGEGEGEGEDEGEEEEEMLLDSPLVLSSFLDPRFKELRFLSPDARSRLHGRVKELLSAQREEGEEEAGEGEGAGGGGESSPMSCVSAEGHDLQAGGEGCRISMVVVGAHGNSQWSPPPPPPQSVYDVLLGEDPTERMPAIQQQLENYIAEPLCKRSCSPLDWWRSKQLRFPALAGLARRYLAFPSTAVPPERAFAPQESPALRRRATLAPEHLDQILFLNQNCDFIEGLRGGATGTAEHRGGQAHARETLYQSLVSFESQA</sequence>
<keyword evidence="4" id="KW-1185">Reference proteome</keyword>
<name>A0A444UHR3_ACIRT</name>
<feature type="region of interest" description="Disordered" evidence="1">
    <location>
        <begin position="196"/>
        <end position="220"/>
    </location>
</feature>
<dbReference type="InterPro" id="IPR012337">
    <property type="entry name" value="RNaseH-like_sf"/>
</dbReference>
<dbReference type="Pfam" id="PF05699">
    <property type="entry name" value="Dimer_Tnp_hAT"/>
    <property type="match status" value="1"/>
</dbReference>
<dbReference type="InterPro" id="IPR052717">
    <property type="entry name" value="Vacuolar_transposase_reg"/>
</dbReference>
<dbReference type="Proteomes" id="UP000289886">
    <property type="component" value="Unassembled WGS sequence"/>
</dbReference>
<reference evidence="3 4" key="1">
    <citation type="submission" date="2019-01" db="EMBL/GenBank/DDBJ databases">
        <title>Draft Genome and Complete Hox-Cluster Characterization of the Sterlet Sturgeon (Acipenser ruthenus).</title>
        <authorList>
            <person name="Wei Q."/>
        </authorList>
    </citation>
    <scope>NUCLEOTIDE SEQUENCE [LARGE SCALE GENOMIC DNA]</scope>
    <source>
        <strain evidence="3">WHYD16114868_AA</strain>
        <tissue evidence="3">Blood</tissue>
    </source>
</reference>
<evidence type="ECO:0000259" key="2">
    <source>
        <dbReference type="Pfam" id="PF05699"/>
    </source>
</evidence>
<organism evidence="3 4">
    <name type="scientific">Acipenser ruthenus</name>
    <name type="common">Sterlet sturgeon</name>
    <dbReference type="NCBI Taxonomy" id="7906"/>
    <lineage>
        <taxon>Eukaryota</taxon>
        <taxon>Metazoa</taxon>
        <taxon>Chordata</taxon>
        <taxon>Craniata</taxon>
        <taxon>Vertebrata</taxon>
        <taxon>Euteleostomi</taxon>
        <taxon>Actinopterygii</taxon>
        <taxon>Chondrostei</taxon>
        <taxon>Acipenseriformes</taxon>
        <taxon>Acipenseridae</taxon>
        <taxon>Acipenser</taxon>
    </lineage>
</organism>
<dbReference type="PANTHER" id="PTHR46169:SF9">
    <property type="entry name" value="SI:DKEYP-117B8.4"/>
    <property type="match status" value="1"/>
</dbReference>
<dbReference type="EMBL" id="SCEB01214547">
    <property type="protein sequence ID" value="RXM34709.1"/>
    <property type="molecule type" value="Genomic_DNA"/>
</dbReference>
<dbReference type="AlphaFoldDB" id="A0A444UHR3"/>
<evidence type="ECO:0000256" key="1">
    <source>
        <dbReference type="SAM" id="MobiDB-lite"/>
    </source>
</evidence>
<evidence type="ECO:0000313" key="3">
    <source>
        <dbReference type="EMBL" id="RXM34709.1"/>
    </source>
</evidence>
<dbReference type="GO" id="GO:0005634">
    <property type="term" value="C:nucleus"/>
    <property type="evidence" value="ECO:0007669"/>
    <property type="project" value="TreeGrafter"/>
</dbReference>
<proteinExistence type="predicted"/>
<comment type="caution">
    <text evidence="3">The sequence shown here is derived from an EMBL/GenBank/DDBJ whole genome shotgun (WGS) entry which is preliminary data.</text>
</comment>
<dbReference type="SUPFAM" id="SSF53098">
    <property type="entry name" value="Ribonuclease H-like"/>
    <property type="match status" value="1"/>
</dbReference>
<protein>
    <submittedName>
        <fullName evidence="3">Zinc finger BED domain-containing protein 1</fullName>
    </submittedName>
</protein>
<dbReference type="InterPro" id="IPR008906">
    <property type="entry name" value="HATC_C_dom"/>
</dbReference>
<feature type="domain" description="HAT C-terminal dimerisation" evidence="2">
    <location>
        <begin position="477"/>
        <end position="555"/>
    </location>
</feature>
<accession>A0A444UHR3</accession>
<evidence type="ECO:0000313" key="4">
    <source>
        <dbReference type="Proteomes" id="UP000289886"/>
    </source>
</evidence>
<dbReference type="GO" id="GO:0006357">
    <property type="term" value="P:regulation of transcription by RNA polymerase II"/>
    <property type="evidence" value="ECO:0007669"/>
    <property type="project" value="TreeGrafter"/>
</dbReference>